<name>A0A7W8ZY99_9MICO</name>
<dbReference type="InterPro" id="IPR050833">
    <property type="entry name" value="Poly_Biosynth_Transport"/>
</dbReference>
<feature type="transmembrane region" description="Helical" evidence="6">
    <location>
        <begin position="243"/>
        <end position="261"/>
    </location>
</feature>
<feature type="transmembrane region" description="Helical" evidence="6">
    <location>
        <begin position="20"/>
        <end position="42"/>
    </location>
</feature>
<evidence type="ECO:0000313" key="8">
    <source>
        <dbReference type="Proteomes" id="UP000561726"/>
    </source>
</evidence>
<dbReference type="Proteomes" id="UP000561726">
    <property type="component" value="Unassembled WGS sequence"/>
</dbReference>
<dbReference type="PANTHER" id="PTHR30250:SF26">
    <property type="entry name" value="PSMA PROTEIN"/>
    <property type="match status" value="1"/>
</dbReference>
<feature type="transmembrane region" description="Helical" evidence="6">
    <location>
        <begin position="392"/>
        <end position="412"/>
    </location>
</feature>
<feature type="transmembrane region" description="Helical" evidence="6">
    <location>
        <begin position="323"/>
        <end position="342"/>
    </location>
</feature>
<accession>A0A7W8ZY99</accession>
<evidence type="ECO:0000313" key="7">
    <source>
        <dbReference type="EMBL" id="MBB5642357.1"/>
    </source>
</evidence>
<evidence type="ECO:0000256" key="3">
    <source>
        <dbReference type="ARBA" id="ARBA00022692"/>
    </source>
</evidence>
<organism evidence="7 8">
    <name type="scientific">Cryobacterium roopkundense</name>
    <dbReference type="NCBI Taxonomy" id="1001240"/>
    <lineage>
        <taxon>Bacteria</taxon>
        <taxon>Bacillati</taxon>
        <taxon>Actinomycetota</taxon>
        <taxon>Actinomycetes</taxon>
        <taxon>Micrococcales</taxon>
        <taxon>Microbacteriaceae</taxon>
        <taxon>Cryobacterium</taxon>
    </lineage>
</organism>
<feature type="transmembrane region" description="Helical" evidence="6">
    <location>
        <begin position="175"/>
        <end position="194"/>
    </location>
</feature>
<dbReference type="InterPro" id="IPR002797">
    <property type="entry name" value="Polysacc_synth"/>
</dbReference>
<feature type="transmembrane region" description="Helical" evidence="6">
    <location>
        <begin position="100"/>
        <end position="120"/>
    </location>
</feature>
<feature type="transmembrane region" description="Helical" evidence="6">
    <location>
        <begin position="54"/>
        <end position="79"/>
    </location>
</feature>
<dbReference type="GO" id="GO:0005886">
    <property type="term" value="C:plasma membrane"/>
    <property type="evidence" value="ECO:0007669"/>
    <property type="project" value="UniProtKB-SubCell"/>
</dbReference>
<keyword evidence="2" id="KW-1003">Cell membrane</keyword>
<dbReference type="Pfam" id="PF01943">
    <property type="entry name" value="Polysacc_synt"/>
    <property type="match status" value="1"/>
</dbReference>
<protein>
    <submittedName>
        <fullName evidence="7">O-antigen/teichoic acid export membrane protein</fullName>
    </submittedName>
</protein>
<feature type="transmembrane region" description="Helical" evidence="6">
    <location>
        <begin position="200"/>
        <end position="223"/>
    </location>
</feature>
<evidence type="ECO:0000256" key="1">
    <source>
        <dbReference type="ARBA" id="ARBA00004651"/>
    </source>
</evidence>
<keyword evidence="4 6" id="KW-1133">Transmembrane helix</keyword>
<feature type="transmembrane region" description="Helical" evidence="6">
    <location>
        <begin position="140"/>
        <end position="163"/>
    </location>
</feature>
<dbReference type="PANTHER" id="PTHR30250">
    <property type="entry name" value="PST FAMILY PREDICTED COLANIC ACID TRANSPORTER"/>
    <property type="match status" value="1"/>
</dbReference>
<keyword evidence="3 6" id="KW-0812">Transmembrane</keyword>
<keyword evidence="5 6" id="KW-0472">Membrane</keyword>
<feature type="transmembrane region" description="Helical" evidence="6">
    <location>
        <begin position="281"/>
        <end position="302"/>
    </location>
</feature>
<comment type="subcellular location">
    <subcellularLocation>
        <location evidence="1">Cell membrane</location>
        <topology evidence="1">Multi-pass membrane protein</topology>
    </subcellularLocation>
</comment>
<dbReference type="AlphaFoldDB" id="A0A7W8ZY99"/>
<evidence type="ECO:0000256" key="4">
    <source>
        <dbReference type="ARBA" id="ARBA00022989"/>
    </source>
</evidence>
<evidence type="ECO:0000256" key="5">
    <source>
        <dbReference type="ARBA" id="ARBA00023136"/>
    </source>
</evidence>
<proteinExistence type="predicted"/>
<evidence type="ECO:0000256" key="2">
    <source>
        <dbReference type="ARBA" id="ARBA00022475"/>
    </source>
</evidence>
<reference evidence="7 8" key="1">
    <citation type="submission" date="2020-08" db="EMBL/GenBank/DDBJ databases">
        <title>Sequencing the genomes of 1000 actinobacteria strains.</title>
        <authorList>
            <person name="Klenk H.-P."/>
        </authorList>
    </citation>
    <scope>NUCLEOTIDE SEQUENCE [LARGE SCALE GENOMIC DNA]</scope>
    <source>
        <strain evidence="7 8">DSM 21065</strain>
    </source>
</reference>
<gene>
    <name evidence="7" type="ORF">BJ997_002905</name>
</gene>
<dbReference type="RefSeq" id="WP_183323558.1">
    <property type="nucleotide sequence ID" value="NZ_JACHBQ010000001.1"/>
</dbReference>
<feature type="transmembrane region" description="Helical" evidence="6">
    <location>
        <begin position="354"/>
        <end position="380"/>
    </location>
</feature>
<feature type="transmembrane region" description="Helical" evidence="6">
    <location>
        <begin position="418"/>
        <end position="438"/>
    </location>
</feature>
<dbReference type="EMBL" id="JACHBQ010000001">
    <property type="protein sequence ID" value="MBB5642357.1"/>
    <property type="molecule type" value="Genomic_DNA"/>
</dbReference>
<sequence>MTLPESTRSASGAALRTRALLLGIATGLGSRVLTLAAPLLTIPVTLRYLGADLFGFWMIITSITAIGMFADLGLGNGLLTRLVWAVAERDGARARTLVSTAYLSLGGIALLLLAAIWLVVPSIDWQRIEAQSATLAPATAQVVAGLALSAFAITIPLALVQRVQYALQEAWKSNIWQVAGAIATIAAVYAAAWLDLGVVAVIAAAVFAGPFVILLNNVFYYAVSHRELAPTLRTASASAAGSLLRVGLAFFLLSILTSVSLNVDNLIVARVADLPTVSQFAITTKLFALLALTVTLVALPLWPANGEALARGDLDWVRKTTRAMVLFSVGAVAVGGLVLVLARNLIAQLWLGDGHAISLGLALSLTVWSIVIAFCSPFFSVQNSVGNLGYQYVGWGLFALASIPLKFVFYPLFGLAGIPLAGAAAYAVFLVPTALLGYRATLGRVVVP</sequence>
<evidence type="ECO:0000256" key="6">
    <source>
        <dbReference type="SAM" id="Phobius"/>
    </source>
</evidence>
<comment type="caution">
    <text evidence="7">The sequence shown here is derived from an EMBL/GenBank/DDBJ whole genome shotgun (WGS) entry which is preliminary data.</text>
</comment>